<dbReference type="Proteomes" id="UP000326018">
    <property type="component" value="Unassembled WGS sequence"/>
</dbReference>
<reference evidence="1 2" key="1">
    <citation type="submission" date="2019-09" db="EMBL/GenBank/DDBJ databases">
        <authorList>
            <person name="Chandra G."/>
            <person name="Truman W A."/>
        </authorList>
    </citation>
    <scope>NUCLEOTIDE SEQUENCE [LARGE SCALE GENOMIC DNA]</scope>
    <source>
        <strain evidence="1">PS712</strain>
    </source>
</reference>
<organism evidence="1 2">
    <name type="scientific">Pseudomonas fluorescens</name>
    <dbReference type="NCBI Taxonomy" id="294"/>
    <lineage>
        <taxon>Bacteria</taxon>
        <taxon>Pseudomonadati</taxon>
        <taxon>Pseudomonadota</taxon>
        <taxon>Gammaproteobacteria</taxon>
        <taxon>Pseudomonadales</taxon>
        <taxon>Pseudomonadaceae</taxon>
        <taxon>Pseudomonas</taxon>
    </lineage>
</organism>
<evidence type="ECO:0000313" key="2">
    <source>
        <dbReference type="Proteomes" id="UP000326018"/>
    </source>
</evidence>
<dbReference type="EMBL" id="CABVIB010000016">
    <property type="protein sequence ID" value="VVO09728.1"/>
    <property type="molecule type" value="Genomic_DNA"/>
</dbReference>
<evidence type="ECO:0000313" key="1">
    <source>
        <dbReference type="EMBL" id="VVO09728.1"/>
    </source>
</evidence>
<gene>
    <name evidence="1" type="ORF">PS712_03358</name>
</gene>
<dbReference type="AlphaFoldDB" id="A0A5E7D6V9"/>
<protein>
    <submittedName>
        <fullName evidence="1">Uncharacterized protein</fullName>
    </submittedName>
</protein>
<accession>A0A5E7D6V9</accession>
<proteinExistence type="predicted"/>
<name>A0A5E7D6V9_PSEFL</name>
<sequence length="32" mass="3702">MFMSGATLIKKAIYMIHLRDVRPEMLPAEIPK</sequence>